<comment type="subcellular location">
    <subcellularLocation>
        <location evidence="1 10">Cell membrane</location>
        <topology evidence="1 10">Multi-pass membrane protein</topology>
    </subcellularLocation>
</comment>
<evidence type="ECO:0000256" key="2">
    <source>
        <dbReference type="ARBA" id="ARBA00022475"/>
    </source>
</evidence>
<keyword evidence="4 10" id="KW-0812">Transmembrane</keyword>
<dbReference type="OrthoDB" id="7550677at2759"/>
<dbReference type="GO" id="GO:0005886">
    <property type="term" value="C:plasma membrane"/>
    <property type="evidence" value="ECO:0007669"/>
    <property type="project" value="UniProtKB-SubCell"/>
</dbReference>
<dbReference type="GeneID" id="105427524"/>
<keyword evidence="11" id="KW-1185">Reference proteome</keyword>
<sequence>MPILAGTVTFTAKFTRLIYHFQKFKSLLQQIRDDWTNVSSVAKQIFTKQAYVEVYIDICSFGDLVRYALLTLINPLLDIMSIKCNETEKIYAPEFLVDQKKYYILLMSMYYAYVVVFISTGAFFYLTAPLTVPILDILMGSDVTRPKRLPHVGVFFLDLEKHYYSILGITYIGYIACCMLVIAVDTIYFALLQHICGVLAILSRRLEKLHDTEDIDHSNAISKRDRDIKNMVQCIQLQIRIERLIQLTESMFAICLFTDIGLGILFQCSASVMIVTHTDTLYLVKNFPLLLIQTARFFFNCWIGQRIIDHSSQVSFAAYNGKWYQMSLEAKKILLFLMMKCRKPYRITMTKLYVICMESYSTLMKTSASYVTLMVSLNSNDM</sequence>
<feature type="transmembrane region" description="Helical" evidence="10">
    <location>
        <begin position="110"/>
        <end position="128"/>
    </location>
</feature>
<feature type="transmembrane region" description="Helical" evidence="10">
    <location>
        <begin position="171"/>
        <end position="202"/>
    </location>
</feature>
<dbReference type="GO" id="GO:0004984">
    <property type="term" value="F:olfactory receptor activity"/>
    <property type="evidence" value="ECO:0007669"/>
    <property type="project" value="InterPro"/>
</dbReference>
<evidence type="ECO:0000256" key="9">
    <source>
        <dbReference type="ARBA" id="ARBA00023224"/>
    </source>
</evidence>
<gene>
    <name evidence="12" type="primary">LOC105427524</name>
</gene>
<dbReference type="InterPro" id="IPR004117">
    <property type="entry name" value="7tm6_olfct_rcpt"/>
</dbReference>
<keyword evidence="2" id="KW-1003">Cell membrane</keyword>
<evidence type="ECO:0000256" key="5">
    <source>
        <dbReference type="ARBA" id="ARBA00022725"/>
    </source>
</evidence>
<dbReference type="Proteomes" id="UP000504615">
    <property type="component" value="Unplaced"/>
</dbReference>
<evidence type="ECO:0000256" key="10">
    <source>
        <dbReference type="RuleBase" id="RU351113"/>
    </source>
</evidence>
<name>A0A8N1S5H9_9HYME</name>
<evidence type="ECO:0000313" key="12">
    <source>
        <dbReference type="RefSeq" id="XP_025074149.1"/>
    </source>
</evidence>
<keyword evidence="3 10" id="KW-0716">Sensory transduction</keyword>
<evidence type="ECO:0000313" key="11">
    <source>
        <dbReference type="Proteomes" id="UP000504615"/>
    </source>
</evidence>
<proteinExistence type="inferred from homology"/>
<dbReference type="GO" id="GO:0007165">
    <property type="term" value="P:signal transduction"/>
    <property type="evidence" value="ECO:0007669"/>
    <property type="project" value="UniProtKB-KW"/>
</dbReference>
<dbReference type="PANTHER" id="PTHR21137">
    <property type="entry name" value="ODORANT RECEPTOR"/>
    <property type="match status" value="1"/>
</dbReference>
<evidence type="ECO:0000256" key="7">
    <source>
        <dbReference type="ARBA" id="ARBA00023136"/>
    </source>
</evidence>
<dbReference type="RefSeq" id="XP_025074149.1">
    <property type="nucleotide sequence ID" value="XM_025218364.1"/>
</dbReference>
<dbReference type="Pfam" id="PF02949">
    <property type="entry name" value="7tm_6"/>
    <property type="match status" value="1"/>
</dbReference>
<evidence type="ECO:0000256" key="1">
    <source>
        <dbReference type="ARBA" id="ARBA00004651"/>
    </source>
</evidence>
<keyword evidence="8 10" id="KW-0675">Receptor</keyword>
<comment type="caution">
    <text evidence="10">Lacks conserved residue(s) required for the propagation of feature annotation.</text>
</comment>
<accession>A0A8N1S5H9</accession>
<evidence type="ECO:0000256" key="8">
    <source>
        <dbReference type="ARBA" id="ARBA00023170"/>
    </source>
</evidence>
<dbReference type="GO" id="GO:0005549">
    <property type="term" value="F:odorant binding"/>
    <property type="evidence" value="ECO:0007669"/>
    <property type="project" value="InterPro"/>
</dbReference>
<evidence type="ECO:0000256" key="6">
    <source>
        <dbReference type="ARBA" id="ARBA00022989"/>
    </source>
</evidence>
<evidence type="ECO:0000256" key="4">
    <source>
        <dbReference type="ARBA" id="ARBA00022692"/>
    </source>
</evidence>
<keyword evidence="6 10" id="KW-1133">Transmembrane helix</keyword>
<dbReference type="PANTHER" id="PTHR21137:SF35">
    <property type="entry name" value="ODORANT RECEPTOR 19A-RELATED"/>
    <property type="match status" value="1"/>
</dbReference>
<evidence type="ECO:0000256" key="3">
    <source>
        <dbReference type="ARBA" id="ARBA00022606"/>
    </source>
</evidence>
<comment type="similarity">
    <text evidence="10">Belongs to the insect chemoreceptor superfamily. Heteromeric odorant receptor channel (TC 1.A.69) family.</text>
</comment>
<organism evidence="11 12">
    <name type="scientific">Pogonomyrmex barbatus</name>
    <name type="common">red harvester ant</name>
    <dbReference type="NCBI Taxonomy" id="144034"/>
    <lineage>
        <taxon>Eukaryota</taxon>
        <taxon>Metazoa</taxon>
        <taxon>Ecdysozoa</taxon>
        <taxon>Arthropoda</taxon>
        <taxon>Hexapoda</taxon>
        <taxon>Insecta</taxon>
        <taxon>Pterygota</taxon>
        <taxon>Neoptera</taxon>
        <taxon>Endopterygota</taxon>
        <taxon>Hymenoptera</taxon>
        <taxon>Apocrita</taxon>
        <taxon>Aculeata</taxon>
        <taxon>Formicoidea</taxon>
        <taxon>Formicidae</taxon>
        <taxon>Myrmicinae</taxon>
        <taxon>Pogonomyrmex</taxon>
    </lineage>
</organism>
<keyword evidence="5 10" id="KW-0552">Olfaction</keyword>
<keyword evidence="7 10" id="KW-0472">Membrane</keyword>
<dbReference type="AlphaFoldDB" id="A0A8N1S5H9"/>
<keyword evidence="9 10" id="KW-0807">Transducer</keyword>
<reference evidence="12" key="1">
    <citation type="submission" date="2025-08" db="UniProtKB">
        <authorList>
            <consortium name="RefSeq"/>
        </authorList>
    </citation>
    <scope>IDENTIFICATION</scope>
</reference>
<feature type="transmembrane region" description="Helical" evidence="10">
    <location>
        <begin position="250"/>
        <end position="275"/>
    </location>
</feature>
<protein>
    <recommendedName>
        <fullName evidence="10">Odorant receptor</fullName>
    </recommendedName>
</protein>